<reference evidence="10 11" key="1">
    <citation type="submission" date="2019-04" db="EMBL/GenBank/DDBJ databases">
        <title>Phreatobacter aquaticus sp. nov.</title>
        <authorList>
            <person name="Choi A."/>
        </authorList>
    </citation>
    <scope>NUCLEOTIDE SEQUENCE [LARGE SCALE GENOMIC DNA]</scope>
    <source>
        <strain evidence="10 11">KCTC 52518</strain>
    </source>
</reference>
<dbReference type="Gene3D" id="2.40.440.10">
    <property type="entry name" value="L,D-transpeptidase catalytic domain-like"/>
    <property type="match status" value="1"/>
</dbReference>
<dbReference type="Pfam" id="PF01471">
    <property type="entry name" value="PG_binding_1"/>
    <property type="match status" value="1"/>
</dbReference>
<organism evidence="10 11">
    <name type="scientific">Phreatobacter stygius</name>
    <dbReference type="NCBI Taxonomy" id="1940610"/>
    <lineage>
        <taxon>Bacteria</taxon>
        <taxon>Pseudomonadati</taxon>
        <taxon>Pseudomonadota</taxon>
        <taxon>Alphaproteobacteria</taxon>
        <taxon>Hyphomicrobiales</taxon>
        <taxon>Phreatobacteraceae</taxon>
        <taxon>Phreatobacter</taxon>
    </lineage>
</organism>
<feature type="domain" description="L,D-TPase catalytic" evidence="9">
    <location>
        <begin position="215"/>
        <end position="386"/>
    </location>
</feature>
<dbReference type="GO" id="GO:0008360">
    <property type="term" value="P:regulation of cell shape"/>
    <property type="evidence" value="ECO:0007669"/>
    <property type="project" value="UniProtKB-UniRule"/>
</dbReference>
<evidence type="ECO:0000256" key="2">
    <source>
        <dbReference type="ARBA" id="ARBA00005992"/>
    </source>
</evidence>
<dbReference type="InterPro" id="IPR038063">
    <property type="entry name" value="Transpep_catalytic_dom"/>
</dbReference>
<dbReference type="GO" id="GO:0071555">
    <property type="term" value="P:cell wall organization"/>
    <property type="evidence" value="ECO:0007669"/>
    <property type="project" value="UniProtKB-UniRule"/>
</dbReference>
<dbReference type="GO" id="GO:0009252">
    <property type="term" value="P:peptidoglycan biosynthetic process"/>
    <property type="evidence" value="ECO:0007669"/>
    <property type="project" value="UniProtKB-UniPathway"/>
</dbReference>
<evidence type="ECO:0000256" key="4">
    <source>
        <dbReference type="ARBA" id="ARBA00022960"/>
    </source>
</evidence>
<comment type="similarity">
    <text evidence="2">Belongs to the YkuD family.</text>
</comment>
<keyword evidence="3" id="KW-0808">Transferase</keyword>
<comment type="pathway">
    <text evidence="1 7">Cell wall biogenesis; peptidoglycan biosynthesis.</text>
</comment>
<evidence type="ECO:0000256" key="7">
    <source>
        <dbReference type="PROSITE-ProRule" id="PRU01373"/>
    </source>
</evidence>
<keyword evidence="11" id="KW-1185">Reference proteome</keyword>
<dbReference type="Proteomes" id="UP000298781">
    <property type="component" value="Chromosome"/>
</dbReference>
<dbReference type="PANTHER" id="PTHR41533">
    <property type="entry name" value="L,D-TRANSPEPTIDASE HI_1667-RELATED"/>
    <property type="match status" value="1"/>
</dbReference>
<evidence type="ECO:0000313" key="11">
    <source>
        <dbReference type="Proteomes" id="UP000298781"/>
    </source>
</evidence>
<proteinExistence type="inferred from homology"/>
<dbReference type="GO" id="GO:0004180">
    <property type="term" value="F:carboxypeptidase activity"/>
    <property type="evidence" value="ECO:0007669"/>
    <property type="project" value="UniProtKB-ARBA"/>
</dbReference>
<dbReference type="UniPathway" id="UPA00219"/>
<feature type="region of interest" description="Disordered" evidence="8">
    <location>
        <begin position="1"/>
        <end position="27"/>
    </location>
</feature>
<name>A0A4D7B3V1_9HYPH</name>
<dbReference type="PROSITE" id="PS52029">
    <property type="entry name" value="LD_TPASE"/>
    <property type="match status" value="1"/>
</dbReference>
<dbReference type="SUPFAM" id="SSF47090">
    <property type="entry name" value="PGBD-like"/>
    <property type="match status" value="1"/>
</dbReference>
<keyword evidence="4 7" id="KW-0133">Cell shape</keyword>
<dbReference type="SUPFAM" id="SSF141523">
    <property type="entry name" value="L,D-transpeptidase catalytic domain-like"/>
    <property type="match status" value="1"/>
</dbReference>
<evidence type="ECO:0000256" key="1">
    <source>
        <dbReference type="ARBA" id="ARBA00004752"/>
    </source>
</evidence>
<accession>A0A4D7B3V1</accession>
<dbReference type="InterPro" id="IPR002477">
    <property type="entry name" value="Peptidoglycan-bd-like"/>
</dbReference>
<sequence>MVFSPSRRWGPRPSPSSRRVLVSRNKTSSAGTVTVSRRVLLGSMVSAYALAAGGASALAQGVRGGASTAEWGDSFDAGSRSRATRNTFPVLGPHTVQGLEQAIGQYQTIVSRGGWRPIPAGERLRIGTRRPAVVLLRDRLMATGDLDSNVGRSDVFDSFVDTAVRRFQVRHGISPDGQVRESTFQALNVPAELRLRQLETNLVRVRAHSGFLGNRYIVLNIPAAQAEAVENGAVVSRHVAVVGKADRQSPVISTRVADINFNPYWTVPASIIRKDLIPKMQAEPDYLTKNRIRIFNGQGQEVAATSINWNSMDAMNYRFRQDPFEGNSMGNVRINIPNAHQVYMHDTPSKGLFGEDQRFHSSGCARIQNVRELIAWILQGTPWTRSEIDRIFRTVDRVDARPLQPVPVYWVYVTAWADPDGMVQFRNDIYLRDGAGAQVALGQQAQPE</sequence>
<dbReference type="InterPro" id="IPR052905">
    <property type="entry name" value="LD-transpeptidase_YkuD-like"/>
</dbReference>
<dbReference type="PANTHER" id="PTHR41533:SF1">
    <property type="entry name" value="L,D-TRANSPEPTIDASE YCBB-RELATED"/>
    <property type="match status" value="1"/>
</dbReference>
<gene>
    <name evidence="10" type="ORF">E8M01_27110</name>
</gene>
<evidence type="ECO:0000259" key="9">
    <source>
        <dbReference type="PROSITE" id="PS52029"/>
    </source>
</evidence>
<feature type="active site" description="Nucleophile" evidence="7">
    <location>
        <position position="364"/>
    </location>
</feature>
<dbReference type="CDD" id="cd16913">
    <property type="entry name" value="YkuD_like"/>
    <property type="match status" value="1"/>
</dbReference>
<dbReference type="AlphaFoldDB" id="A0A4D7B3V1"/>
<dbReference type="KEGG" id="pstg:E8M01_27110"/>
<dbReference type="InterPro" id="IPR036365">
    <property type="entry name" value="PGBD-like_sf"/>
</dbReference>
<feature type="active site" description="Proton donor/acceptor" evidence="7">
    <location>
        <position position="345"/>
    </location>
</feature>
<protein>
    <submittedName>
        <fullName evidence="10">Murein L,D-transpeptidase</fullName>
    </submittedName>
</protein>
<dbReference type="Gene3D" id="1.10.101.10">
    <property type="entry name" value="PGBD-like superfamily/PGBD"/>
    <property type="match status" value="1"/>
</dbReference>
<dbReference type="OrthoDB" id="9778545at2"/>
<dbReference type="GO" id="GO:0016740">
    <property type="term" value="F:transferase activity"/>
    <property type="evidence" value="ECO:0007669"/>
    <property type="project" value="UniProtKB-KW"/>
</dbReference>
<feature type="compositionally biased region" description="Low complexity" evidence="8">
    <location>
        <begin position="15"/>
        <end position="24"/>
    </location>
</feature>
<dbReference type="InterPro" id="IPR036366">
    <property type="entry name" value="PGBDSf"/>
</dbReference>
<evidence type="ECO:0000256" key="8">
    <source>
        <dbReference type="SAM" id="MobiDB-lite"/>
    </source>
</evidence>
<evidence type="ECO:0000256" key="5">
    <source>
        <dbReference type="ARBA" id="ARBA00022984"/>
    </source>
</evidence>
<dbReference type="Pfam" id="PF03734">
    <property type="entry name" value="YkuD"/>
    <property type="match status" value="1"/>
</dbReference>
<dbReference type="InterPro" id="IPR005490">
    <property type="entry name" value="LD_TPept_cat_dom"/>
</dbReference>
<evidence type="ECO:0000256" key="6">
    <source>
        <dbReference type="ARBA" id="ARBA00023316"/>
    </source>
</evidence>
<dbReference type="EMBL" id="CP039690">
    <property type="protein sequence ID" value="QCI67571.1"/>
    <property type="molecule type" value="Genomic_DNA"/>
</dbReference>
<evidence type="ECO:0000313" key="10">
    <source>
        <dbReference type="EMBL" id="QCI67571.1"/>
    </source>
</evidence>
<evidence type="ECO:0000256" key="3">
    <source>
        <dbReference type="ARBA" id="ARBA00022679"/>
    </source>
</evidence>
<keyword evidence="5 7" id="KW-0573">Peptidoglycan synthesis</keyword>
<keyword evidence="6 7" id="KW-0961">Cell wall biogenesis/degradation</keyword>